<dbReference type="PANTHER" id="PTHR10091:SF49">
    <property type="entry name" value="ALDOSE 1-EPIMERASE"/>
    <property type="match status" value="1"/>
</dbReference>
<evidence type="ECO:0000256" key="2">
    <source>
        <dbReference type="ARBA" id="ARBA00023235"/>
    </source>
</evidence>
<sequence length="320" mass="33946">MGQDGIRVDAIHLGSDGLSVTVLTRGAVLQDVRLSGIPYSLTLGGDSLAAYEGPMAYFGALVGPVANRIAGAKAEIAGKEYRFPANEGTTVLHGGPRGMHSRHWTVEEAGADHARMRLDLANGDSGFPGNRGIVADWRVTGAALTLTLTATTDAPTLINLANHSYWNLDGTTDTAGHNLCIAADHYLPVNDKVLPSGEIRPVAGAFDLRQGHALTGTEDYDHNFCLATAPRALTEVLTLTGKTGVQMRFATTEPGVQVYDGRRLATAPFAGHAGQPYGPHAGVAIEAQHWPDAPNHPDFPAIALNPGQAYRQETRWSFAR</sequence>
<evidence type="ECO:0000256" key="3">
    <source>
        <dbReference type="ARBA" id="ARBA00023277"/>
    </source>
</evidence>
<proteinExistence type="inferred from homology"/>
<dbReference type="PANTHER" id="PTHR10091">
    <property type="entry name" value="ALDOSE-1-EPIMERASE"/>
    <property type="match status" value="1"/>
</dbReference>
<dbReference type="Gene3D" id="2.70.98.10">
    <property type="match status" value="1"/>
</dbReference>
<evidence type="ECO:0000256" key="1">
    <source>
        <dbReference type="ARBA" id="ARBA00006206"/>
    </source>
</evidence>
<name>A0A2W5SN78_CERSP</name>
<comment type="caution">
    <text evidence="4">The sequence shown here is derived from an EMBL/GenBank/DDBJ whole genome shotgun (WGS) entry which is preliminary data.</text>
</comment>
<protein>
    <submittedName>
        <fullName evidence="4">Galactose mutarotase</fullName>
    </submittedName>
</protein>
<keyword evidence="2" id="KW-0413">Isomerase</keyword>
<dbReference type="GO" id="GO:0030246">
    <property type="term" value="F:carbohydrate binding"/>
    <property type="evidence" value="ECO:0007669"/>
    <property type="project" value="InterPro"/>
</dbReference>
<evidence type="ECO:0000313" key="5">
    <source>
        <dbReference type="Proteomes" id="UP000248975"/>
    </source>
</evidence>
<gene>
    <name evidence="4" type="ORF">DI533_09555</name>
</gene>
<accession>A0A2W5SN78</accession>
<keyword evidence="3" id="KW-0119">Carbohydrate metabolism</keyword>
<organism evidence="4 5">
    <name type="scientific">Cereibacter sphaeroides</name>
    <name type="common">Rhodobacter sphaeroides</name>
    <dbReference type="NCBI Taxonomy" id="1063"/>
    <lineage>
        <taxon>Bacteria</taxon>
        <taxon>Pseudomonadati</taxon>
        <taxon>Pseudomonadota</taxon>
        <taxon>Alphaproteobacteria</taxon>
        <taxon>Rhodobacterales</taxon>
        <taxon>Paracoccaceae</taxon>
        <taxon>Cereibacter</taxon>
    </lineage>
</organism>
<dbReference type="Pfam" id="PF01263">
    <property type="entry name" value="Aldose_epim"/>
    <property type="match status" value="1"/>
</dbReference>
<evidence type="ECO:0000313" key="4">
    <source>
        <dbReference type="EMBL" id="PZR01115.1"/>
    </source>
</evidence>
<dbReference type="CDD" id="cd09019">
    <property type="entry name" value="galactose_mutarotase_like"/>
    <property type="match status" value="1"/>
</dbReference>
<dbReference type="GO" id="GO:0033499">
    <property type="term" value="P:galactose catabolic process via UDP-galactose, Leloir pathway"/>
    <property type="evidence" value="ECO:0007669"/>
    <property type="project" value="TreeGrafter"/>
</dbReference>
<dbReference type="GO" id="GO:0006006">
    <property type="term" value="P:glucose metabolic process"/>
    <property type="evidence" value="ECO:0007669"/>
    <property type="project" value="TreeGrafter"/>
</dbReference>
<dbReference type="EMBL" id="QFQS01000001">
    <property type="protein sequence ID" value="PZR01115.1"/>
    <property type="molecule type" value="Genomic_DNA"/>
</dbReference>
<dbReference type="SUPFAM" id="SSF74650">
    <property type="entry name" value="Galactose mutarotase-like"/>
    <property type="match status" value="1"/>
</dbReference>
<dbReference type="InterPro" id="IPR008183">
    <property type="entry name" value="Aldose_1/G6P_1-epimerase"/>
</dbReference>
<dbReference type="AlphaFoldDB" id="A0A2W5SN78"/>
<dbReference type="GO" id="GO:0004034">
    <property type="term" value="F:aldose 1-epimerase activity"/>
    <property type="evidence" value="ECO:0007669"/>
    <property type="project" value="TreeGrafter"/>
</dbReference>
<reference evidence="4 5" key="1">
    <citation type="submission" date="2017-08" db="EMBL/GenBank/DDBJ databases">
        <title>Infants hospitalized years apart are colonized by the same room-sourced microbial strains.</title>
        <authorList>
            <person name="Brooks B."/>
            <person name="Olm M.R."/>
            <person name="Firek B.A."/>
            <person name="Baker R."/>
            <person name="Thomas B.C."/>
            <person name="Morowitz M.J."/>
            <person name="Banfield J.F."/>
        </authorList>
    </citation>
    <scope>NUCLEOTIDE SEQUENCE [LARGE SCALE GENOMIC DNA]</scope>
    <source>
        <strain evidence="4">S2_003_000_R2_11</strain>
    </source>
</reference>
<comment type="similarity">
    <text evidence="1">Belongs to the aldose epimerase family.</text>
</comment>
<dbReference type="InterPro" id="IPR014718">
    <property type="entry name" value="GH-type_carb-bd"/>
</dbReference>
<dbReference type="Proteomes" id="UP000248975">
    <property type="component" value="Unassembled WGS sequence"/>
</dbReference>
<dbReference type="InterPro" id="IPR047215">
    <property type="entry name" value="Galactose_mutarotase-like"/>
</dbReference>
<dbReference type="InterPro" id="IPR011013">
    <property type="entry name" value="Gal_mutarotase_sf_dom"/>
</dbReference>